<evidence type="ECO:0008006" key="4">
    <source>
        <dbReference type="Google" id="ProtNLM"/>
    </source>
</evidence>
<keyword evidence="1" id="KW-0732">Signal</keyword>
<sequence>MFRLSLFFALFLGSLFPAFAGNFCIKALKNGKPKLPVEVKSPYRMASDPLVVGGKMGLLVKAYNRHEIYEIVDNDYRLVREDFPHVWGLSYPYRTFPLRAGGAIGIGSKPRAIYYLPADGERFERIEGTQDYVAASFDAVSQILFFQPKNSNRISVIWAGKVLPTTLPTLLERGVGDIHFIPELEGYLAKTSANFESKKGNRFWFLKDKDGVWLPASEEFEKEDARVLDYYLRDKTILVEEDVRILKIFTNNRPTAFFRIEDGRPVFDKAISEDGWTQHEKSRSALLWNPMFSERKKTWWGKVIEPETPKLYILRYGQTVPEEIPNIAPAKIDDGNGFLSFSTFIDALPETGDLLIETDKGRVLFDGKDFAAVPGLGYDILGRHVRFVHSGLKKLLQSEKGVFVMNDDLLIKQVTQFPFHDPWRHNVSIEYFPKLEAYLINDRRTGDVYSSAAFETFHRIEGSAEITQFVAALPDRAAVLAVAKDGLVTIEKDCR</sequence>
<keyword evidence="3" id="KW-1185">Reference proteome</keyword>
<dbReference type="AlphaFoldDB" id="A0A285PDH2"/>
<reference evidence="2 3" key="1">
    <citation type="submission" date="2017-09" db="EMBL/GenBank/DDBJ databases">
        <authorList>
            <person name="Ehlers B."/>
            <person name="Leendertz F.H."/>
        </authorList>
    </citation>
    <scope>NUCLEOTIDE SEQUENCE [LARGE SCALE GENOMIC DNA]</scope>
    <source>
        <strain evidence="2 3">DSM 18289</strain>
    </source>
</reference>
<accession>A0A285PDH2</accession>
<name>A0A285PDH2_9HYPH</name>
<dbReference type="Proteomes" id="UP000219439">
    <property type="component" value="Unassembled WGS sequence"/>
</dbReference>
<evidence type="ECO:0000313" key="2">
    <source>
        <dbReference type="EMBL" id="SNZ19273.1"/>
    </source>
</evidence>
<evidence type="ECO:0000256" key="1">
    <source>
        <dbReference type="SAM" id="SignalP"/>
    </source>
</evidence>
<gene>
    <name evidence="2" type="ORF">SAMN06265368_2353</name>
</gene>
<organism evidence="2 3">
    <name type="scientific">Cohaesibacter gelatinilyticus</name>
    <dbReference type="NCBI Taxonomy" id="372072"/>
    <lineage>
        <taxon>Bacteria</taxon>
        <taxon>Pseudomonadati</taxon>
        <taxon>Pseudomonadota</taxon>
        <taxon>Alphaproteobacteria</taxon>
        <taxon>Hyphomicrobiales</taxon>
        <taxon>Cohaesibacteraceae</taxon>
    </lineage>
</organism>
<feature type="signal peptide" evidence="1">
    <location>
        <begin position="1"/>
        <end position="20"/>
    </location>
</feature>
<evidence type="ECO:0000313" key="3">
    <source>
        <dbReference type="Proteomes" id="UP000219439"/>
    </source>
</evidence>
<dbReference type="OrthoDB" id="7843885at2"/>
<protein>
    <recommendedName>
        <fullName evidence="4">WG containing repeat-containing protein</fullName>
    </recommendedName>
</protein>
<dbReference type="RefSeq" id="WP_097153631.1">
    <property type="nucleotide sequence ID" value="NZ_OBEL01000002.1"/>
</dbReference>
<proteinExistence type="predicted"/>
<dbReference type="EMBL" id="OBEL01000002">
    <property type="protein sequence ID" value="SNZ19273.1"/>
    <property type="molecule type" value="Genomic_DNA"/>
</dbReference>
<feature type="chain" id="PRO_5012222292" description="WG containing repeat-containing protein" evidence="1">
    <location>
        <begin position="21"/>
        <end position="495"/>
    </location>
</feature>